<organism evidence="7 8">
    <name type="scientific">Marinicella litoralis</name>
    <dbReference type="NCBI Taxonomy" id="644220"/>
    <lineage>
        <taxon>Bacteria</taxon>
        <taxon>Pseudomonadati</taxon>
        <taxon>Pseudomonadota</taxon>
        <taxon>Gammaproteobacteria</taxon>
        <taxon>Lysobacterales</taxon>
        <taxon>Marinicellaceae</taxon>
        <taxon>Marinicella</taxon>
    </lineage>
</organism>
<name>A0A4R6XJ41_9GAMM</name>
<dbReference type="Proteomes" id="UP000295724">
    <property type="component" value="Unassembled WGS sequence"/>
</dbReference>
<dbReference type="PROSITE" id="PS51007">
    <property type="entry name" value="CYTC"/>
    <property type="match status" value="1"/>
</dbReference>
<feature type="signal peptide" evidence="5">
    <location>
        <begin position="1"/>
        <end position="16"/>
    </location>
</feature>
<dbReference type="AlphaFoldDB" id="A0A4R6XJ41"/>
<dbReference type="EMBL" id="SNZB01000006">
    <property type="protein sequence ID" value="TDR17417.1"/>
    <property type="molecule type" value="Genomic_DNA"/>
</dbReference>
<dbReference type="InterPro" id="IPR036909">
    <property type="entry name" value="Cyt_c-like_dom_sf"/>
</dbReference>
<evidence type="ECO:0000259" key="6">
    <source>
        <dbReference type="PROSITE" id="PS51007"/>
    </source>
</evidence>
<dbReference type="InterPro" id="IPR051200">
    <property type="entry name" value="Host-pathogen_enzymatic-act"/>
</dbReference>
<dbReference type="GO" id="GO:0046872">
    <property type="term" value="F:metal ion binding"/>
    <property type="evidence" value="ECO:0007669"/>
    <property type="project" value="UniProtKB-KW"/>
</dbReference>
<dbReference type="PANTHER" id="PTHR47197">
    <property type="entry name" value="PROTEIN NIRF"/>
    <property type="match status" value="1"/>
</dbReference>
<reference evidence="7 8" key="1">
    <citation type="submission" date="2019-03" db="EMBL/GenBank/DDBJ databases">
        <title>Genomic Encyclopedia of Type Strains, Phase IV (KMG-IV): sequencing the most valuable type-strain genomes for metagenomic binning, comparative biology and taxonomic classification.</title>
        <authorList>
            <person name="Goeker M."/>
        </authorList>
    </citation>
    <scope>NUCLEOTIDE SEQUENCE [LARGE SCALE GENOMIC DNA]</scope>
    <source>
        <strain evidence="7 8">DSM 25488</strain>
    </source>
</reference>
<keyword evidence="3 4" id="KW-0408">Iron</keyword>
<keyword evidence="5" id="KW-0732">Signal</keyword>
<evidence type="ECO:0000313" key="7">
    <source>
        <dbReference type="EMBL" id="TDR17417.1"/>
    </source>
</evidence>
<keyword evidence="1 4" id="KW-0349">Heme</keyword>
<evidence type="ECO:0000256" key="1">
    <source>
        <dbReference type="ARBA" id="ARBA00022617"/>
    </source>
</evidence>
<gene>
    <name evidence="7" type="ORF">C8D91_2475</name>
</gene>
<protein>
    <submittedName>
        <fullName evidence="7">YVTN family beta-propeller protein</fullName>
    </submittedName>
</protein>
<keyword evidence="2 4" id="KW-0479">Metal-binding</keyword>
<comment type="caution">
    <text evidence="7">The sequence shown here is derived from an EMBL/GenBank/DDBJ whole genome shotgun (WGS) entry which is preliminary data.</text>
</comment>
<evidence type="ECO:0000256" key="4">
    <source>
        <dbReference type="PROSITE-ProRule" id="PRU00433"/>
    </source>
</evidence>
<evidence type="ECO:0000256" key="5">
    <source>
        <dbReference type="SAM" id="SignalP"/>
    </source>
</evidence>
<feature type="domain" description="Cytochrome c" evidence="6">
    <location>
        <begin position="630"/>
        <end position="767"/>
    </location>
</feature>
<evidence type="ECO:0000256" key="2">
    <source>
        <dbReference type="ARBA" id="ARBA00022723"/>
    </source>
</evidence>
<sequence>MPLVFLLLWFSPMLFAADVPYVNWENHPVHALDISPDKTRLAVAHTADNRVQLFDVSQGYPVRLGHVNVGIDPVSVRFKDNNELWVVNHISDSVSVVDFNQRMVKLTLQTEDEPFDVVFANNQAFVSCSQVNKVMVFNTLALSAEPTVIALMAEEPRAMTVNADGSQVYVASFESGNKTTILAGGIDETENTLTFPFNPVNRTTSPYQGENPPPNEGDQFFPAINPDLPTAPKVSLIVKQASDGRWLDDNDRDWTEFISGSQAASSGRIEGWELLDHDIAVIDTQTHEVSYVSGLMNIGMAIGFNQASNEVTLVGTDATNEVRFEPVLNGKFLQVKMGKVTTNDLQQTEVIDLNPHLDYVAETEPQSIRDQSIGDPRGVVWNQAGDRGYVAGMGSDNVVVINQSGDRLAQIAVGEGATGLALDDDKARLYVWNHFAASLSVVDVSNNTEISQMTVFNPLPEAIKQGRPFLYNTQETSGLGQIACASCHVDGRMDRLAWDLGDPAGEMKIFNQNCQTTVSLLNTPGCSDFHPMKGPMMTQTFQDIIGNEPFHWRGDRDGLEEFNGAFMSLNGDDQRLNPEQMQQFKLMLATITFPPNPFRNIDNSLPESIDLSNHYTSGRFAPAGSPLGSGNPQNGLSLYNSRVLDTVFQCASCHSLPTGMAVNGPLRPALINLDVGGQIMPTGPMGENHLGIVSVDGSTQKSIKTPQLRNLYEKVGFETSRSQSLAGFGFLHDGAIDSVSRFLSAGAFSVRSDQEVADLVALMMAFSGSELDPGFVPLGNTPPESQDTHAGVGKQYTLQQASQINAGVEQLIQVADTGKVELIARLGSSSSYLYDADNGEFLSSKQQVISSLGLMSLAANEQPLTFSLVPLGLGERLAFDRDGDGIYDEQEIINGSDLTDQNSTEIKPRAGLWYNPDRNGHGFDLQRAGDNIFIIWYTYNDDGSPTWYIASGVYTPNWQANLIRVTWDANSRTPTSEDVGIATLDFTDAKHANFSWEINGRASAEPFQYLDFAAGNTINQQTGSYYDPNDSGWGVSVITQGPVAVAIMFYYDENGQPIWALGTGANLANTRIDMSANTGFCPDCDFAPTNDQVFVGTIELNYSSSRNIDFDVNLQYPLNSINWNLNGVNLTPLSNELFDPKIQ</sequence>
<dbReference type="InterPro" id="IPR015943">
    <property type="entry name" value="WD40/YVTN_repeat-like_dom_sf"/>
</dbReference>
<dbReference type="GO" id="GO:0009055">
    <property type="term" value="F:electron transfer activity"/>
    <property type="evidence" value="ECO:0007669"/>
    <property type="project" value="InterPro"/>
</dbReference>
<dbReference type="SUPFAM" id="SSF46626">
    <property type="entry name" value="Cytochrome c"/>
    <property type="match status" value="2"/>
</dbReference>
<keyword evidence="8" id="KW-1185">Reference proteome</keyword>
<dbReference type="PANTHER" id="PTHR47197:SF3">
    <property type="entry name" value="DIHYDRO-HEME D1 DEHYDROGENASE"/>
    <property type="match status" value="1"/>
</dbReference>
<dbReference type="Gene3D" id="2.130.10.10">
    <property type="entry name" value="YVTN repeat-like/Quinoprotein amine dehydrogenase"/>
    <property type="match status" value="2"/>
</dbReference>
<evidence type="ECO:0000313" key="8">
    <source>
        <dbReference type="Proteomes" id="UP000295724"/>
    </source>
</evidence>
<dbReference type="InterPro" id="IPR009056">
    <property type="entry name" value="Cyt_c-like_dom"/>
</dbReference>
<feature type="chain" id="PRO_5020578043" evidence="5">
    <location>
        <begin position="17"/>
        <end position="1143"/>
    </location>
</feature>
<proteinExistence type="predicted"/>
<dbReference type="GO" id="GO:0020037">
    <property type="term" value="F:heme binding"/>
    <property type="evidence" value="ECO:0007669"/>
    <property type="project" value="InterPro"/>
</dbReference>
<dbReference type="SUPFAM" id="SSF101898">
    <property type="entry name" value="NHL repeat"/>
    <property type="match status" value="1"/>
</dbReference>
<accession>A0A4R6XJ41</accession>
<evidence type="ECO:0000256" key="3">
    <source>
        <dbReference type="ARBA" id="ARBA00023004"/>
    </source>
</evidence>